<evidence type="ECO:0000313" key="2">
    <source>
        <dbReference type="EMBL" id="RKT68155.1"/>
    </source>
</evidence>
<dbReference type="OrthoDB" id="518088at2"/>
<protein>
    <submittedName>
        <fullName evidence="2">Uncharacterized protein</fullName>
    </submittedName>
</protein>
<dbReference type="EMBL" id="RBXR01000001">
    <property type="protein sequence ID" value="RKT68155.1"/>
    <property type="molecule type" value="Genomic_DNA"/>
</dbReference>
<organism evidence="2 3">
    <name type="scientific">Saccharothrix variisporea</name>
    <dbReference type="NCBI Taxonomy" id="543527"/>
    <lineage>
        <taxon>Bacteria</taxon>
        <taxon>Bacillati</taxon>
        <taxon>Actinomycetota</taxon>
        <taxon>Actinomycetes</taxon>
        <taxon>Pseudonocardiales</taxon>
        <taxon>Pseudonocardiaceae</taxon>
        <taxon>Saccharothrix</taxon>
    </lineage>
</organism>
<feature type="region of interest" description="Disordered" evidence="1">
    <location>
        <begin position="1"/>
        <end position="46"/>
    </location>
</feature>
<keyword evidence="3" id="KW-1185">Reference proteome</keyword>
<evidence type="ECO:0000313" key="3">
    <source>
        <dbReference type="Proteomes" id="UP000272729"/>
    </source>
</evidence>
<gene>
    <name evidence="2" type="ORF">DFJ66_1336</name>
</gene>
<reference evidence="2 3" key="1">
    <citation type="submission" date="2018-10" db="EMBL/GenBank/DDBJ databases">
        <title>Sequencing the genomes of 1000 actinobacteria strains.</title>
        <authorList>
            <person name="Klenk H.-P."/>
        </authorList>
    </citation>
    <scope>NUCLEOTIDE SEQUENCE [LARGE SCALE GENOMIC DNA]</scope>
    <source>
        <strain evidence="2 3">DSM 43911</strain>
    </source>
</reference>
<feature type="compositionally biased region" description="Basic and acidic residues" evidence="1">
    <location>
        <begin position="31"/>
        <end position="43"/>
    </location>
</feature>
<dbReference type="AlphaFoldDB" id="A0A495X4J3"/>
<comment type="caution">
    <text evidence="2">The sequence shown here is derived from an EMBL/GenBank/DDBJ whole genome shotgun (WGS) entry which is preliminary data.</text>
</comment>
<accession>A0A495X4J3</accession>
<dbReference type="Proteomes" id="UP000272729">
    <property type="component" value="Unassembled WGS sequence"/>
</dbReference>
<proteinExistence type="predicted"/>
<dbReference type="RefSeq" id="WP_121218948.1">
    <property type="nucleotide sequence ID" value="NZ_JBIUBA010000015.1"/>
</dbReference>
<evidence type="ECO:0000256" key="1">
    <source>
        <dbReference type="SAM" id="MobiDB-lite"/>
    </source>
</evidence>
<name>A0A495X4J3_9PSEU</name>
<sequence>MTDEPTPLDPPFQTPARKPEPPPRQPPGPTDHPRTTPPVEHEGGLSGLARRWLGMADALLRRAAEDAVPDRVLSYREVVGYLVANRPPDAHRGVLLRRRRTGAWAFRLAFLGPDGDPLDDRGRVRGHVVLARDCDDELRELFGDRDLIVFD</sequence>